<name>A0A2Z3HAM0_9BACT</name>
<protein>
    <recommendedName>
        <fullName evidence="1">N-acetyltransferase domain-containing protein</fullName>
    </recommendedName>
</protein>
<feature type="domain" description="N-acetyltransferase" evidence="1">
    <location>
        <begin position="52"/>
        <end position="203"/>
    </location>
</feature>
<dbReference type="PROSITE" id="PS51186">
    <property type="entry name" value="GNAT"/>
    <property type="match status" value="1"/>
</dbReference>
<dbReference type="OrthoDB" id="277396at2"/>
<organism evidence="2 3">
    <name type="scientific">Gemmata obscuriglobus</name>
    <dbReference type="NCBI Taxonomy" id="114"/>
    <lineage>
        <taxon>Bacteria</taxon>
        <taxon>Pseudomonadati</taxon>
        <taxon>Planctomycetota</taxon>
        <taxon>Planctomycetia</taxon>
        <taxon>Gemmatales</taxon>
        <taxon>Gemmataceae</taxon>
        <taxon>Gemmata</taxon>
    </lineage>
</organism>
<proteinExistence type="predicted"/>
<evidence type="ECO:0000259" key="1">
    <source>
        <dbReference type="PROSITE" id="PS51186"/>
    </source>
</evidence>
<dbReference type="EMBL" id="CP025958">
    <property type="protein sequence ID" value="AWM40567.1"/>
    <property type="molecule type" value="Genomic_DNA"/>
</dbReference>
<dbReference type="Pfam" id="PF00583">
    <property type="entry name" value="Acetyltransf_1"/>
    <property type="match status" value="1"/>
</dbReference>
<evidence type="ECO:0000313" key="2">
    <source>
        <dbReference type="EMBL" id="AWM40567.1"/>
    </source>
</evidence>
<keyword evidence="3" id="KW-1185">Reference proteome</keyword>
<dbReference type="Gene3D" id="3.40.630.30">
    <property type="match status" value="1"/>
</dbReference>
<dbReference type="GO" id="GO:0016747">
    <property type="term" value="F:acyltransferase activity, transferring groups other than amino-acyl groups"/>
    <property type="evidence" value="ECO:0007669"/>
    <property type="project" value="InterPro"/>
</dbReference>
<dbReference type="SUPFAM" id="SSF55729">
    <property type="entry name" value="Acyl-CoA N-acyltransferases (Nat)"/>
    <property type="match status" value="1"/>
</dbReference>
<accession>A0A2Z3HAM0</accession>
<gene>
    <name evidence="2" type="ORF">C1280_28690</name>
</gene>
<dbReference type="Proteomes" id="UP000245802">
    <property type="component" value="Chromosome"/>
</dbReference>
<dbReference type="KEGG" id="gog:C1280_28690"/>
<dbReference type="InterPro" id="IPR016181">
    <property type="entry name" value="Acyl_CoA_acyltransferase"/>
</dbReference>
<reference evidence="2 3" key="1">
    <citation type="submission" date="2018-01" db="EMBL/GenBank/DDBJ databases">
        <title>G. obscuriglobus.</title>
        <authorList>
            <person name="Franke J."/>
            <person name="Blomberg W."/>
            <person name="Selmecki A."/>
        </authorList>
    </citation>
    <scope>NUCLEOTIDE SEQUENCE [LARGE SCALE GENOMIC DNA]</scope>
    <source>
        <strain evidence="2 3">DSM 5831</strain>
    </source>
</reference>
<evidence type="ECO:0000313" key="3">
    <source>
        <dbReference type="Proteomes" id="UP000245802"/>
    </source>
</evidence>
<sequence>MTKGPGARTFPRLHIFFTHYCYQIRTSPHHTCYAIPRGVVPEPELHYFCKPSALRPATHVIDFITAQELLADEPACQTLWELVSTQFRTRSKFLAVWAGARFVALHRDADGRADGFLLVNAPVNWQIDYVVVAPTARGQGVASALVLETANQAFLRGVPYVMLTSKASLRPLYEACGFVPVTAAETLAPAAPAGSTGSYRTLTPKG</sequence>
<dbReference type="InterPro" id="IPR000182">
    <property type="entry name" value="GNAT_dom"/>
</dbReference>
<dbReference type="AlphaFoldDB" id="A0A2Z3HAM0"/>
<dbReference type="CDD" id="cd04301">
    <property type="entry name" value="NAT_SF"/>
    <property type="match status" value="1"/>
</dbReference>